<keyword evidence="1" id="KW-1133">Transmembrane helix</keyword>
<protein>
    <submittedName>
        <fullName evidence="2">Uncharacterized protein</fullName>
    </submittedName>
</protein>
<sequence>MIDIISRIINLIIKNIHRLFPVFGFILLSLYIWGRYIRNRLPREIPFDLTLLRLIMLIIICSSYIYIIYRLIKPKVPPQFILNVLVSIINTVKSFDNYTKQFNLISNTYIKIFTYIANKINYYNVILWEKILLIINTVPHIILLSALFIDTFYLGKLFYFYKVIWVTLFFFLIPFSLYSFDYVCEHYINYWEKNSENVWTTYKPNVLPPELDFWHPDYNEDDDDECIPPNDMEISFRTFIPTYFDEIYYEQKTPHFYYIIRPTIEWYNNLFKEYNVTWKSCGDIKNTIIEKDLNLIIRLKSIITTHEIITKWTNVQQNIKNIRIIIYIGYLICWAYILYVSLSNFKDFYMLSCIIEVIKTHLLQGKVPLKLCIFLLIIIFYNEKEQKDN</sequence>
<evidence type="ECO:0000256" key="1">
    <source>
        <dbReference type="SAM" id="Phobius"/>
    </source>
</evidence>
<accession>Q9MJ75</accession>
<feature type="transmembrane region" description="Helical" evidence="1">
    <location>
        <begin position="131"/>
        <end position="153"/>
    </location>
</feature>
<keyword evidence="2" id="KW-0496">Mitochondrion</keyword>
<keyword evidence="1" id="KW-0472">Membrane</keyword>
<reference evidence="2" key="1">
    <citation type="journal article" date="2001" name="Mol. Gen. Genet.">
        <title>The complete DNA sequence of the mitochondrial genome of Physarum polycephalum.</title>
        <authorList>
            <person name="Takano H."/>
            <person name="Abe T."/>
            <person name="Sakurai R."/>
            <person name="Moriyama Y."/>
            <person name="Miyazawa Y."/>
            <person name="Nozaki H."/>
            <person name="Kawano S."/>
            <person name="Sasaki N."/>
            <person name="Kuroiwa T."/>
        </authorList>
    </citation>
    <scope>NUCLEOTIDE SEQUENCE</scope>
</reference>
<evidence type="ECO:0000313" key="2">
    <source>
        <dbReference type="EMBL" id="BAB08087.1"/>
    </source>
</evidence>
<organism evidence="2">
    <name type="scientific">Physarum polycephalum</name>
    <name type="common">Many-headed slime mold</name>
    <name type="synonym">Badhamia polycephala</name>
    <dbReference type="NCBI Taxonomy" id="5791"/>
    <lineage>
        <taxon>Eukaryota</taxon>
        <taxon>Amoebozoa</taxon>
        <taxon>Evosea</taxon>
        <taxon>Eumycetozoa</taxon>
        <taxon>Myxogastria</taxon>
        <taxon>Myxogastromycetidae</taxon>
        <taxon>Physariida</taxon>
        <taxon>Physaraceae</taxon>
        <taxon>Physarum</taxon>
    </lineage>
</organism>
<feature type="transmembrane region" description="Helical" evidence="1">
    <location>
        <begin position="54"/>
        <end position="72"/>
    </location>
</feature>
<dbReference type="EMBL" id="AB027295">
    <property type="protein sequence ID" value="BAB08087.1"/>
    <property type="molecule type" value="Genomic_DNA"/>
</dbReference>
<feature type="transmembrane region" description="Helical" evidence="1">
    <location>
        <begin position="16"/>
        <end position="34"/>
    </location>
</feature>
<dbReference type="RefSeq" id="NP_062853.1">
    <property type="nucleotide sequence ID" value="NC_002508.1"/>
</dbReference>
<geneLocation type="mitochondrion" evidence="2"/>
<keyword evidence="1" id="KW-0812">Transmembrane</keyword>
<proteinExistence type="predicted"/>
<name>Q9MJ75_PHYPO</name>
<feature type="transmembrane region" description="Helical" evidence="1">
    <location>
        <begin position="324"/>
        <end position="342"/>
    </location>
</feature>
<dbReference type="GeneID" id="1501718"/>
<feature type="transmembrane region" description="Helical" evidence="1">
    <location>
        <begin position="362"/>
        <end position="381"/>
    </location>
</feature>
<feature type="transmembrane region" description="Helical" evidence="1">
    <location>
        <begin position="159"/>
        <end position="180"/>
    </location>
</feature>
<dbReference type="AlphaFoldDB" id="Q9MJ75"/>